<organism evidence="1 2">
    <name type="scientific">Elsinoe ampelina</name>
    <dbReference type="NCBI Taxonomy" id="302913"/>
    <lineage>
        <taxon>Eukaryota</taxon>
        <taxon>Fungi</taxon>
        <taxon>Dikarya</taxon>
        <taxon>Ascomycota</taxon>
        <taxon>Pezizomycotina</taxon>
        <taxon>Dothideomycetes</taxon>
        <taxon>Dothideomycetidae</taxon>
        <taxon>Myriangiales</taxon>
        <taxon>Elsinoaceae</taxon>
        <taxon>Elsinoe</taxon>
    </lineage>
</organism>
<evidence type="ECO:0000313" key="2">
    <source>
        <dbReference type="Proteomes" id="UP000799538"/>
    </source>
</evidence>
<reference evidence="2" key="1">
    <citation type="journal article" date="2020" name="Stud. Mycol.">
        <title>101 Dothideomycetes genomes: A test case for predicting lifestyles and emergence of pathogens.</title>
        <authorList>
            <person name="Haridas S."/>
            <person name="Albert R."/>
            <person name="Binder M."/>
            <person name="Bloem J."/>
            <person name="LaButti K."/>
            <person name="Salamov A."/>
            <person name="Andreopoulos B."/>
            <person name="Baker S."/>
            <person name="Barry K."/>
            <person name="Bills G."/>
            <person name="Bluhm B."/>
            <person name="Cannon C."/>
            <person name="Castanera R."/>
            <person name="Culley D."/>
            <person name="Daum C."/>
            <person name="Ezra D."/>
            <person name="Gonzalez J."/>
            <person name="Henrissat B."/>
            <person name="Kuo A."/>
            <person name="Liang C."/>
            <person name="Lipzen A."/>
            <person name="Lutzoni F."/>
            <person name="Magnuson J."/>
            <person name="Mondo S."/>
            <person name="Nolan M."/>
            <person name="Ohm R."/>
            <person name="Pangilinan J."/>
            <person name="Park H.-J."/>
            <person name="Ramirez L."/>
            <person name="Alfaro M."/>
            <person name="Sun H."/>
            <person name="Tritt A."/>
            <person name="Yoshinaga Y."/>
            <person name="Zwiers L.-H."/>
            <person name="Turgeon B."/>
            <person name="Goodwin S."/>
            <person name="Spatafora J."/>
            <person name="Crous P."/>
            <person name="Grigoriev I."/>
        </authorList>
    </citation>
    <scope>NUCLEOTIDE SEQUENCE [LARGE SCALE GENOMIC DNA]</scope>
    <source>
        <strain evidence="2">CECT 20119</strain>
    </source>
</reference>
<dbReference type="Proteomes" id="UP000799538">
    <property type="component" value="Unassembled WGS sequence"/>
</dbReference>
<accession>A0A6A6G116</accession>
<gene>
    <name evidence="1" type="ORF">BDZ85DRAFT_268806</name>
</gene>
<dbReference type="AlphaFoldDB" id="A0A6A6G116"/>
<dbReference type="EMBL" id="ML992517">
    <property type="protein sequence ID" value="KAF2219319.1"/>
    <property type="molecule type" value="Genomic_DNA"/>
</dbReference>
<sequence length="66" mass="7480">MSARKTQPHLPLQTIITNLLATNSFPEARRSKAMGTATLILVYYKGEYKIAKYCQWDVICSRSTPC</sequence>
<keyword evidence="2" id="KW-1185">Reference proteome</keyword>
<protein>
    <submittedName>
        <fullName evidence="1">Uncharacterized protein</fullName>
    </submittedName>
</protein>
<proteinExistence type="predicted"/>
<evidence type="ECO:0000313" key="1">
    <source>
        <dbReference type="EMBL" id="KAF2219319.1"/>
    </source>
</evidence>
<name>A0A6A6G116_9PEZI</name>